<dbReference type="AlphaFoldDB" id="G4QNN8"/>
<accession>G4QNN8</accession>
<protein>
    <submittedName>
        <fullName evidence="1">Amino acid ABC transporter periplasmic protein</fullName>
    </submittedName>
</protein>
<evidence type="ECO:0000313" key="2">
    <source>
        <dbReference type="Proteomes" id="UP000009282"/>
    </source>
</evidence>
<organism evidence="1 2">
    <name type="scientific">Glaciecola nitratireducens (strain JCM 12485 / KCTC 12276 / FR1064)</name>
    <dbReference type="NCBI Taxonomy" id="1085623"/>
    <lineage>
        <taxon>Bacteria</taxon>
        <taxon>Pseudomonadati</taxon>
        <taxon>Pseudomonadota</taxon>
        <taxon>Gammaproteobacteria</taxon>
        <taxon>Alteromonadales</taxon>
        <taxon>Alteromonadaceae</taxon>
        <taxon>Brumicola</taxon>
    </lineage>
</organism>
<dbReference type="Gene3D" id="3.40.190.10">
    <property type="entry name" value="Periplasmic binding protein-like II"/>
    <property type="match status" value="2"/>
</dbReference>
<proteinExistence type="predicted"/>
<dbReference type="eggNOG" id="COG0834">
    <property type="taxonomic scope" value="Bacteria"/>
</dbReference>
<keyword evidence="2" id="KW-1185">Reference proteome</keyword>
<evidence type="ECO:0000313" key="1">
    <source>
        <dbReference type="EMBL" id="AEP31596.1"/>
    </source>
</evidence>
<reference evidence="1 2" key="1">
    <citation type="journal article" date="2011" name="J. Bacteriol.">
        <title>Complete genome sequence of seawater bacterium Glaciecola nitratireducens FR1064T.</title>
        <authorList>
            <person name="Bian F."/>
            <person name="Qin Q.L."/>
            <person name="Xie B.B."/>
            <person name="Shu Y.L."/>
            <person name="Zhang X.Y."/>
            <person name="Yu Y."/>
            <person name="Chen B."/>
            <person name="Chen X.L."/>
            <person name="Zhou B.C."/>
            <person name="Zhang Y.Z."/>
        </authorList>
    </citation>
    <scope>NUCLEOTIDE SEQUENCE [LARGE SCALE GENOMIC DNA]</scope>
    <source>
        <strain evidence="2">JCM 12485 / KCTC 12276 / FR1064</strain>
    </source>
</reference>
<dbReference type="PANTHER" id="PTHR38834:SF3">
    <property type="entry name" value="SOLUTE-BINDING PROTEIN FAMILY 3_N-TERMINAL DOMAIN-CONTAINING PROTEIN"/>
    <property type="match status" value="1"/>
</dbReference>
<sequence length="205" mass="22651">MRMALEGPNTALVSTARTAEREDLFQWVGPFISGQNCIYKLASRTDIDIPNIDAAKNYIMGASTDSAYKETLASLGFKEGKNLNLYQGKYSQLRPFAAQRVDLIIGSATSIQLQLSHGELELEEIIPVAKIDSNLHHRNYLALHPAIDKDVIDKLQSSLERLITSGTAGKFELEFVKPIAAGSPTNENSALWNSCMKERQPLSIQ</sequence>
<dbReference type="EMBL" id="CP003060">
    <property type="protein sequence ID" value="AEP31596.1"/>
    <property type="molecule type" value="Genomic_DNA"/>
</dbReference>
<dbReference type="PANTHER" id="PTHR38834">
    <property type="entry name" value="PERIPLASMIC SUBSTRATE BINDING PROTEIN FAMILY 3"/>
    <property type="match status" value="1"/>
</dbReference>
<name>G4QNN8_GLANF</name>
<dbReference type="Proteomes" id="UP000009282">
    <property type="component" value="Chromosome"/>
</dbReference>
<dbReference type="HOGENOM" id="CLU_064076_1_2_6"/>
<dbReference type="KEGG" id="gni:GNIT_3502"/>
<dbReference type="STRING" id="1085623.GNIT_3502"/>
<gene>
    <name evidence="1" type="ordered locus">GNIT_3502</name>
</gene>
<dbReference type="SUPFAM" id="SSF53850">
    <property type="entry name" value="Periplasmic binding protein-like II"/>
    <property type="match status" value="1"/>
</dbReference>